<reference evidence="4" key="1">
    <citation type="submission" date="2025-08" db="UniProtKB">
        <authorList>
            <consortium name="RefSeq"/>
        </authorList>
    </citation>
    <scope>IDENTIFICATION</scope>
    <source>
        <tissue evidence="4">Leaves</tissue>
    </source>
</reference>
<dbReference type="STRING" id="51240.A0A2I4H537"/>
<feature type="region of interest" description="Disordered" evidence="1">
    <location>
        <begin position="159"/>
        <end position="179"/>
    </location>
</feature>
<feature type="compositionally biased region" description="Pro residues" evidence="1">
    <location>
        <begin position="164"/>
        <end position="179"/>
    </location>
</feature>
<keyword evidence="3" id="KW-1185">Reference proteome</keyword>
<keyword evidence="2" id="KW-0472">Membrane</keyword>
<keyword evidence="2" id="KW-0812">Transmembrane</keyword>
<dbReference type="RefSeq" id="XP_018851249.2">
    <property type="nucleotide sequence ID" value="XM_018995704.2"/>
</dbReference>
<proteinExistence type="predicted"/>
<dbReference type="AlphaFoldDB" id="A0A2I4H537"/>
<evidence type="ECO:0000313" key="3">
    <source>
        <dbReference type="Proteomes" id="UP000235220"/>
    </source>
</evidence>
<keyword evidence="2" id="KW-1133">Transmembrane helix</keyword>
<protein>
    <submittedName>
        <fullName evidence="4">Uncharacterized protein LOC109013557</fullName>
    </submittedName>
</protein>
<dbReference type="PANTHER" id="PTHR34054">
    <property type="entry name" value="EXPRESSED PROTEIN"/>
    <property type="match status" value="1"/>
</dbReference>
<dbReference type="InterPro" id="IPR045884">
    <property type="entry name" value="At5g59350-like"/>
</dbReference>
<sequence>MIGPSKLASSLTAMFAVSLLAILVQLFWVLRRRRRLRRQSIEVGGNSFYSSPKELLHIFCWENQSRIEPNEAPAPTPSPQITTEADDVFKWHVLYGQSRILFTIKEEAEREGLDSENCSSSENGTRTKRAVCTEEVVGVLARSLPVVAVKIDVDDATPFSTPCASPPYYTPLPSPTREK</sequence>
<feature type="transmembrane region" description="Helical" evidence="2">
    <location>
        <begin position="12"/>
        <end position="30"/>
    </location>
</feature>
<evidence type="ECO:0000313" key="4">
    <source>
        <dbReference type="RefSeq" id="XP_018851249.2"/>
    </source>
</evidence>
<evidence type="ECO:0000256" key="2">
    <source>
        <dbReference type="SAM" id="Phobius"/>
    </source>
</evidence>
<evidence type="ECO:0000256" key="1">
    <source>
        <dbReference type="SAM" id="MobiDB-lite"/>
    </source>
</evidence>
<dbReference type="PANTHER" id="PTHR34054:SF4">
    <property type="entry name" value="PROTEIN, PUTATIVE-RELATED"/>
    <property type="match status" value="1"/>
</dbReference>
<accession>A0A2I4H537</accession>
<name>A0A2I4H537_JUGRE</name>
<organism evidence="3 4">
    <name type="scientific">Juglans regia</name>
    <name type="common">English walnut</name>
    <dbReference type="NCBI Taxonomy" id="51240"/>
    <lineage>
        <taxon>Eukaryota</taxon>
        <taxon>Viridiplantae</taxon>
        <taxon>Streptophyta</taxon>
        <taxon>Embryophyta</taxon>
        <taxon>Tracheophyta</taxon>
        <taxon>Spermatophyta</taxon>
        <taxon>Magnoliopsida</taxon>
        <taxon>eudicotyledons</taxon>
        <taxon>Gunneridae</taxon>
        <taxon>Pentapetalae</taxon>
        <taxon>rosids</taxon>
        <taxon>fabids</taxon>
        <taxon>Fagales</taxon>
        <taxon>Juglandaceae</taxon>
        <taxon>Juglans</taxon>
    </lineage>
</organism>
<gene>
    <name evidence="4" type="primary">LOC109013557</name>
</gene>
<dbReference type="InParanoid" id="A0A2I4H537"/>
<dbReference type="KEGG" id="jre:109013557"/>
<dbReference type="OrthoDB" id="784633at2759"/>
<dbReference type="GeneID" id="109013557"/>
<dbReference type="Proteomes" id="UP000235220">
    <property type="component" value="Chromosome 4"/>
</dbReference>